<evidence type="ECO:0000256" key="1">
    <source>
        <dbReference type="SAM" id="Phobius"/>
    </source>
</evidence>
<gene>
    <name evidence="2" type="ORF">G3I38_18805</name>
</gene>
<organism evidence="2">
    <name type="scientific">Streptomyces sp. SID7958</name>
    <dbReference type="NCBI Taxonomy" id="2706093"/>
    <lineage>
        <taxon>Bacteria</taxon>
        <taxon>Bacillati</taxon>
        <taxon>Actinomycetota</taxon>
        <taxon>Actinomycetes</taxon>
        <taxon>Kitasatosporales</taxon>
        <taxon>Streptomycetaceae</taxon>
        <taxon>Streptomyces</taxon>
    </lineage>
</organism>
<evidence type="ECO:0000313" key="2">
    <source>
        <dbReference type="EMBL" id="NEC81220.1"/>
    </source>
</evidence>
<keyword evidence="1" id="KW-0472">Membrane</keyword>
<feature type="non-terminal residue" evidence="2">
    <location>
        <position position="1"/>
    </location>
</feature>
<proteinExistence type="predicted"/>
<dbReference type="GO" id="GO:0016740">
    <property type="term" value="F:transferase activity"/>
    <property type="evidence" value="ECO:0007669"/>
    <property type="project" value="UniProtKB-KW"/>
</dbReference>
<sequence length="176" mass="19226">GGAASVAHAVLRRRRSDTERRVVVHARYALAVALALAACAYVVPRWYDGARTAVTTDANAPYEGAVEWMATEVPDPGGTRVLVDDAMWLDLVHAGYRPGLGVIWFYKADLDPAVTRTMPRGWRDIDYVVASPTVRRDAKDLPNVRAAIEHSVPVATFGDGEDRVEIRRVETAGGSR</sequence>
<protein>
    <submittedName>
        <fullName evidence="2">Glycosyltransferase</fullName>
    </submittedName>
</protein>
<dbReference type="EMBL" id="JAAGMU010000999">
    <property type="protein sequence ID" value="NEC81220.1"/>
    <property type="molecule type" value="Genomic_DNA"/>
</dbReference>
<keyword evidence="2" id="KW-0808">Transferase</keyword>
<reference evidence="2" key="1">
    <citation type="submission" date="2020-01" db="EMBL/GenBank/DDBJ databases">
        <title>Insect and environment-associated Actinomycetes.</title>
        <authorList>
            <person name="Currrie C."/>
            <person name="Chevrette M."/>
            <person name="Carlson C."/>
            <person name="Stubbendieck R."/>
            <person name="Wendt-Pienkowski E."/>
        </authorList>
    </citation>
    <scope>NUCLEOTIDE SEQUENCE</scope>
    <source>
        <strain evidence="2">SID7958</strain>
    </source>
</reference>
<accession>A0A6G3U585</accession>
<keyword evidence="1" id="KW-1133">Transmembrane helix</keyword>
<dbReference type="AlphaFoldDB" id="A0A6G3U585"/>
<keyword evidence="1" id="KW-0812">Transmembrane</keyword>
<name>A0A6G3U585_9ACTN</name>
<comment type="caution">
    <text evidence="2">The sequence shown here is derived from an EMBL/GenBank/DDBJ whole genome shotgun (WGS) entry which is preliminary data.</text>
</comment>
<feature type="transmembrane region" description="Helical" evidence="1">
    <location>
        <begin position="22"/>
        <end position="43"/>
    </location>
</feature>